<reference evidence="2" key="1">
    <citation type="submission" date="2020-04" db="EMBL/GenBank/DDBJ databases">
        <authorList>
            <person name="Alioto T."/>
            <person name="Alioto T."/>
            <person name="Gomez Garrido J."/>
        </authorList>
    </citation>
    <scope>NUCLEOTIDE SEQUENCE</scope>
    <source>
        <strain evidence="2">A484AB</strain>
    </source>
</reference>
<organism evidence="2 3">
    <name type="scientific">Paramuricea clavata</name>
    <name type="common">Red gorgonian</name>
    <name type="synonym">Violescent sea-whip</name>
    <dbReference type="NCBI Taxonomy" id="317549"/>
    <lineage>
        <taxon>Eukaryota</taxon>
        <taxon>Metazoa</taxon>
        <taxon>Cnidaria</taxon>
        <taxon>Anthozoa</taxon>
        <taxon>Octocorallia</taxon>
        <taxon>Malacalcyonacea</taxon>
        <taxon>Plexauridae</taxon>
        <taxon>Paramuricea</taxon>
    </lineage>
</organism>
<accession>A0A7D9M1W3</accession>
<dbReference type="AlphaFoldDB" id="A0A7D9M1W3"/>
<dbReference type="Proteomes" id="UP001152795">
    <property type="component" value="Unassembled WGS sequence"/>
</dbReference>
<evidence type="ECO:0000256" key="1">
    <source>
        <dbReference type="SAM" id="MobiDB-lite"/>
    </source>
</evidence>
<sequence length="223" mass="25471">MQNESKTVDGQHPIGRATNSLKKEKDGYEEINPEPAKRKLQSNFCNGNATEICKEEQRHHEDCASNQPPLGPIELEQSHATEFGMDDLEQRQNEDCIPNPSPLGPSEPKHNGIGTRHYEPNLPEFDFFPSEIKDKMWGSISQRSFCDDINKIYDEIVHFRRNIFNIPSGREGKNFNGELTFSLKQFNSNSDLNSIALKAFMLLPSLIFKSLRLLPRVKNTAQR</sequence>
<evidence type="ECO:0000313" key="3">
    <source>
        <dbReference type="Proteomes" id="UP001152795"/>
    </source>
</evidence>
<protein>
    <submittedName>
        <fullName evidence="2">Uncharacterized protein</fullName>
    </submittedName>
</protein>
<dbReference type="EMBL" id="CACRXK020029446">
    <property type="protein sequence ID" value="CAB4042089.1"/>
    <property type="molecule type" value="Genomic_DNA"/>
</dbReference>
<name>A0A7D9M1W3_PARCT</name>
<gene>
    <name evidence="2" type="ORF">PACLA_8A030165</name>
</gene>
<feature type="region of interest" description="Disordered" evidence="1">
    <location>
        <begin position="1"/>
        <end position="43"/>
    </location>
</feature>
<proteinExistence type="predicted"/>
<comment type="caution">
    <text evidence="2">The sequence shown here is derived from an EMBL/GenBank/DDBJ whole genome shotgun (WGS) entry which is preliminary data.</text>
</comment>
<keyword evidence="3" id="KW-1185">Reference proteome</keyword>
<evidence type="ECO:0000313" key="2">
    <source>
        <dbReference type="EMBL" id="CAB4042089.1"/>
    </source>
</evidence>